<dbReference type="KEGG" id="peu:105109765"/>
<dbReference type="FunFam" id="3.40.50.10140:FF:000007">
    <property type="entry name" value="Disease resistance protein (TIR-NBS-LRR class)"/>
    <property type="match status" value="1"/>
</dbReference>
<dbReference type="InterPro" id="IPR058192">
    <property type="entry name" value="WHD_ROQ1-like"/>
</dbReference>
<dbReference type="InterPro" id="IPR032675">
    <property type="entry name" value="LRR_dom_sf"/>
</dbReference>
<comment type="catalytic activity">
    <reaction evidence="6">
        <text>NAD(+) + H2O = ADP-D-ribose + nicotinamide + H(+)</text>
        <dbReference type="Rhea" id="RHEA:16301"/>
        <dbReference type="ChEBI" id="CHEBI:15377"/>
        <dbReference type="ChEBI" id="CHEBI:15378"/>
        <dbReference type="ChEBI" id="CHEBI:17154"/>
        <dbReference type="ChEBI" id="CHEBI:57540"/>
        <dbReference type="ChEBI" id="CHEBI:57967"/>
        <dbReference type="EC" id="3.2.2.6"/>
    </reaction>
    <physiologicalReaction direction="left-to-right" evidence="6">
        <dbReference type="Rhea" id="RHEA:16302"/>
    </physiologicalReaction>
</comment>
<organism evidence="8 9">
    <name type="scientific">Populus euphratica</name>
    <name type="common">Euphrates poplar</name>
    <dbReference type="NCBI Taxonomy" id="75702"/>
    <lineage>
        <taxon>Eukaryota</taxon>
        <taxon>Viridiplantae</taxon>
        <taxon>Streptophyta</taxon>
        <taxon>Embryophyta</taxon>
        <taxon>Tracheophyta</taxon>
        <taxon>Spermatophyta</taxon>
        <taxon>Magnoliopsida</taxon>
        <taxon>eudicotyledons</taxon>
        <taxon>Gunneridae</taxon>
        <taxon>Pentapetalae</taxon>
        <taxon>rosids</taxon>
        <taxon>fabids</taxon>
        <taxon>Malpighiales</taxon>
        <taxon>Salicaceae</taxon>
        <taxon>Saliceae</taxon>
        <taxon>Populus</taxon>
    </lineage>
</organism>
<dbReference type="InterPro" id="IPR042197">
    <property type="entry name" value="Apaf_helical"/>
</dbReference>
<keyword evidence="8" id="KW-1185">Reference proteome</keyword>
<evidence type="ECO:0000313" key="8">
    <source>
        <dbReference type="Proteomes" id="UP000694918"/>
    </source>
</evidence>
<dbReference type="InterPro" id="IPR044974">
    <property type="entry name" value="Disease_R_plants"/>
</dbReference>
<dbReference type="InterPro" id="IPR045344">
    <property type="entry name" value="C-JID"/>
</dbReference>
<dbReference type="GeneID" id="105109765"/>
<evidence type="ECO:0000256" key="6">
    <source>
        <dbReference type="ARBA" id="ARBA00047304"/>
    </source>
</evidence>
<dbReference type="Gene3D" id="3.40.50.300">
    <property type="entry name" value="P-loop containing nucleotide triphosphate hydrolases"/>
    <property type="match status" value="1"/>
</dbReference>
<name>A0AAJ6T226_POPEU</name>
<dbReference type="Gene3D" id="3.80.10.10">
    <property type="entry name" value="Ribonuclease Inhibitor"/>
    <property type="match status" value="4"/>
</dbReference>
<dbReference type="InterPro" id="IPR011713">
    <property type="entry name" value="Leu-rich_rpt_3"/>
</dbReference>
<keyword evidence="3" id="KW-0677">Repeat</keyword>
<dbReference type="InterPro" id="IPR001611">
    <property type="entry name" value="Leu-rich_rpt"/>
</dbReference>
<sequence length="1379" mass="156569">MAMFFLFLSIFLFVYIWRFIIRSRHVSPSPSTPSTLTTAQPQVIKYDVFLSFRGVDTRSDFTSHLYAALNRKQILTFIDYQLVRGDEISASLLRTIEEAKLSVIVFSENYASSKWCLEELAKIFERRKNNGQIVIPVFYQVDPSHVRNQTGRFGDAFARLIKKKALTMDKEQSFRDALTDAANLSGWSLGKSELESEFIEKIVGDVLNKLHAMSSSHTTGLFGIDARIHKVESLLNMESQDVLIVGIWGMGGIGKTTIAEAVCNKVRSRFEGIFVANFRQELKARPMADLQRSFLSQLLGQEILKMGSLSFRDSFVRDRLRRKMVFIVLDDVDDLMALEEWKELLHGRHSSFGRGSKVLITSRDRQVLSNIVDETYKVERLNYEEALQLFSSKALKNCIPTIDHRDLIKRIASHVQGNPLALIVLGSSLYGKSPEEWYSALNKLAQNPRIENALRISYNGLDQEQQSIFLDIAHFFRKFEQNQATRILDGFYGRPVIFDISMLINKGLITTSRNMLEIHDLLQEMAFNIVRAESKFPGKRSRLCHLTDIVHVLEENKGAEEIEGISLDMSRLSRQIQLKSDAFAMMDGLRFIKFFFGHLSQDNKDKMQLPPTGLEYLSNKLRYLHWDGFPSKSLPHVFCAEHLVELNLSRSKVEKLWTGVQDVGNLRKFVLSYSPYLMELPDLSKARNLVSLHLVDCPSLTEVPLSLQYLDKLEELDLNFCYNLRSFPMLDSKVLKVLSISRCLDVTKCPTISQNMKSLYLEETSIKEVPQSITSKLENLGLHGCSKITKFPEISGDVKTLYLSGTAIKEVPSSIQFLTRLRVLDMSGCSKLESFPEITVPMKSLVDLNLSKTGIKEVPSSIQFLTRLEKLDMRGCSELESFPEITVPMESLEMLFLSRSGIKEIPSISFKHMISLRVLHLDGTPLKEVPSSIQFLTRLEKLDMRGCSELESFPEITVPMESLQSLRLSKTGIKEIPSISFKHMISLRVLYLDGTPLKELPSSIQFLTRLGELDMSGCSELESFPEITVPMKSLKSLRLSKTGMKEIPSIQFLTVLEKLDMSGCSELESFPEITVPIKSLHSLRLSETGIKEIPSISFKHMISLRSLHLDGTPIKALLELPTSLCYLNTRDCASLETVTPISNNNDYGNAWDFTNCFKLDQKPLAAAMHLKIQVSLLTPLSFFLLSLLLASSHFRNVTLVLQSGEEIPHGIIQMVLPGSEIPEWFGDKGIGSSVTIQLPSNCHQLKGIAFCLVFLFPLSSCDFDDRSYVRVYVHVKSKNGEHDGDDEVVFASKKGHALSSDLKTWDSDHMVLLYDLLLVNDLRKNSGNEVTFKFYHEEVNYKGRMEDHESRRPFELKSCGVYLHFDENLRADTDSYIYL</sequence>
<protein>
    <recommendedName>
        <fullName evidence="1">ADP-ribosyl cyclase/cyclic ADP-ribose hydrolase</fullName>
        <ecNumber evidence="1">3.2.2.6</ecNumber>
    </recommendedName>
</protein>
<dbReference type="GO" id="GO:0061809">
    <property type="term" value="F:NAD+ nucleosidase activity, cyclic ADP-ribose generating"/>
    <property type="evidence" value="ECO:0007669"/>
    <property type="project" value="UniProtKB-EC"/>
</dbReference>
<dbReference type="GO" id="GO:0007165">
    <property type="term" value="P:signal transduction"/>
    <property type="evidence" value="ECO:0007669"/>
    <property type="project" value="InterPro"/>
</dbReference>
<gene>
    <name evidence="9" type="primary">LOC105109765</name>
</gene>
<dbReference type="PROSITE" id="PS50104">
    <property type="entry name" value="TIR"/>
    <property type="match status" value="1"/>
</dbReference>
<dbReference type="Pfam" id="PF20160">
    <property type="entry name" value="C-JID"/>
    <property type="match status" value="1"/>
</dbReference>
<dbReference type="InterPro" id="IPR002182">
    <property type="entry name" value="NB-ARC"/>
</dbReference>
<dbReference type="GO" id="GO:0043531">
    <property type="term" value="F:ADP binding"/>
    <property type="evidence" value="ECO:0007669"/>
    <property type="project" value="InterPro"/>
</dbReference>
<accession>A0AAJ6T226</accession>
<dbReference type="SMART" id="SM00255">
    <property type="entry name" value="TIR"/>
    <property type="match status" value="1"/>
</dbReference>
<dbReference type="Pfam" id="PF07725">
    <property type="entry name" value="LRR_3"/>
    <property type="match status" value="1"/>
</dbReference>
<reference evidence="9" key="1">
    <citation type="submission" date="2025-08" db="UniProtKB">
        <authorList>
            <consortium name="RefSeq"/>
        </authorList>
    </citation>
    <scope>IDENTIFICATION</scope>
</reference>
<dbReference type="Pfam" id="PF00931">
    <property type="entry name" value="NB-ARC"/>
    <property type="match status" value="1"/>
</dbReference>
<dbReference type="Pfam" id="PF13855">
    <property type="entry name" value="LRR_8"/>
    <property type="match status" value="2"/>
</dbReference>
<dbReference type="SUPFAM" id="SSF52200">
    <property type="entry name" value="Toll/Interleukin receptor TIR domain"/>
    <property type="match status" value="1"/>
</dbReference>
<evidence type="ECO:0000259" key="7">
    <source>
        <dbReference type="PROSITE" id="PS50104"/>
    </source>
</evidence>
<dbReference type="Pfam" id="PF23282">
    <property type="entry name" value="WHD_ROQ1"/>
    <property type="match status" value="1"/>
</dbReference>
<evidence type="ECO:0000256" key="1">
    <source>
        <dbReference type="ARBA" id="ARBA00011982"/>
    </source>
</evidence>
<evidence type="ECO:0000256" key="2">
    <source>
        <dbReference type="ARBA" id="ARBA00022614"/>
    </source>
</evidence>
<dbReference type="SUPFAM" id="SSF52058">
    <property type="entry name" value="L domain-like"/>
    <property type="match status" value="2"/>
</dbReference>
<dbReference type="PANTHER" id="PTHR11017:SF479">
    <property type="entry name" value="DISEASE RESISTANCE PROTEIN (TIR-NBS-LRR CLASS) FAMILY"/>
    <property type="match status" value="1"/>
</dbReference>
<dbReference type="Gene3D" id="3.40.50.10140">
    <property type="entry name" value="Toll/interleukin-1 receptor homology (TIR) domain"/>
    <property type="match status" value="1"/>
</dbReference>
<dbReference type="InterPro" id="IPR000157">
    <property type="entry name" value="TIR_dom"/>
</dbReference>
<evidence type="ECO:0000256" key="4">
    <source>
        <dbReference type="ARBA" id="ARBA00022801"/>
    </source>
</evidence>
<dbReference type="EC" id="3.2.2.6" evidence="1"/>
<keyword evidence="2" id="KW-0433">Leucine-rich repeat</keyword>
<proteinExistence type="predicted"/>
<dbReference type="InterPro" id="IPR003591">
    <property type="entry name" value="Leu-rich_rpt_typical-subtyp"/>
</dbReference>
<keyword evidence="5" id="KW-0520">NAD</keyword>
<dbReference type="InterPro" id="IPR035897">
    <property type="entry name" value="Toll_tir_struct_dom_sf"/>
</dbReference>
<dbReference type="SUPFAM" id="SSF52540">
    <property type="entry name" value="P-loop containing nucleoside triphosphate hydrolases"/>
    <property type="match status" value="1"/>
</dbReference>
<dbReference type="RefSeq" id="XP_011002865.1">
    <property type="nucleotide sequence ID" value="XM_011004563.1"/>
</dbReference>
<dbReference type="PANTHER" id="PTHR11017">
    <property type="entry name" value="LEUCINE-RICH REPEAT-CONTAINING PROTEIN"/>
    <property type="match status" value="1"/>
</dbReference>
<evidence type="ECO:0000256" key="5">
    <source>
        <dbReference type="ARBA" id="ARBA00023027"/>
    </source>
</evidence>
<dbReference type="Pfam" id="PF01582">
    <property type="entry name" value="TIR"/>
    <property type="match status" value="1"/>
</dbReference>
<dbReference type="InterPro" id="IPR027417">
    <property type="entry name" value="P-loop_NTPase"/>
</dbReference>
<dbReference type="FunFam" id="3.80.10.10:FF:000386">
    <property type="entry name" value="Disease resistance protein RPS4"/>
    <property type="match status" value="1"/>
</dbReference>
<dbReference type="PRINTS" id="PR00364">
    <property type="entry name" value="DISEASERSIST"/>
</dbReference>
<dbReference type="Gene3D" id="1.10.8.430">
    <property type="entry name" value="Helical domain of apoptotic protease-activating factors"/>
    <property type="match status" value="1"/>
</dbReference>
<evidence type="ECO:0000256" key="3">
    <source>
        <dbReference type="ARBA" id="ARBA00022737"/>
    </source>
</evidence>
<keyword evidence="4" id="KW-0378">Hydrolase</keyword>
<dbReference type="GO" id="GO:0006952">
    <property type="term" value="P:defense response"/>
    <property type="evidence" value="ECO:0007669"/>
    <property type="project" value="InterPro"/>
</dbReference>
<feature type="domain" description="TIR" evidence="7">
    <location>
        <begin position="44"/>
        <end position="210"/>
    </location>
</feature>
<evidence type="ECO:0000313" key="9">
    <source>
        <dbReference type="RefSeq" id="XP_011002865.1"/>
    </source>
</evidence>
<dbReference type="Proteomes" id="UP000694918">
    <property type="component" value="Unplaced"/>
</dbReference>
<dbReference type="SMART" id="SM00369">
    <property type="entry name" value="LRR_TYP"/>
    <property type="match status" value="5"/>
</dbReference>